<dbReference type="SUPFAM" id="SSF52313">
    <property type="entry name" value="Ribosomal protein S2"/>
    <property type="match status" value="1"/>
</dbReference>
<evidence type="ECO:0000256" key="3">
    <source>
        <dbReference type="ARBA" id="ARBA00022980"/>
    </source>
</evidence>
<evidence type="ECO:0000313" key="9">
    <source>
        <dbReference type="EMBL" id="CAD7642963.1"/>
    </source>
</evidence>
<dbReference type="Gene3D" id="3.40.50.10490">
    <property type="entry name" value="Glucose-6-phosphate isomerase like protein, domain 1"/>
    <property type="match status" value="1"/>
</dbReference>
<dbReference type="InterPro" id="IPR023591">
    <property type="entry name" value="Ribosomal_uS2_flav_dom_sf"/>
</dbReference>
<dbReference type="GO" id="GO:0006412">
    <property type="term" value="P:translation"/>
    <property type="evidence" value="ECO:0007669"/>
    <property type="project" value="InterPro"/>
</dbReference>
<evidence type="ECO:0000256" key="5">
    <source>
        <dbReference type="ARBA" id="ARBA00023274"/>
    </source>
</evidence>
<protein>
    <recommendedName>
        <fullName evidence="7">Small ribosomal subunit protein uS2m</fullName>
    </recommendedName>
    <alternativeName>
        <fullName evidence="8">28S ribosomal protein S2, mitochondrial</fullName>
    </alternativeName>
</protein>
<comment type="subcellular location">
    <subcellularLocation>
        <location evidence="1">Mitochondrion</location>
    </subcellularLocation>
</comment>
<evidence type="ECO:0000256" key="2">
    <source>
        <dbReference type="ARBA" id="ARBA00006242"/>
    </source>
</evidence>
<sequence length="265" mass="30366">MLNMNRIFKTNVLKTWMRQMQTSCIARQELPSLEAADERVADTTSDKILEESLRHPDFFGVNKLFTVRQLFESRAHFGHKPGTLNPHMTPYIFGSRLGVLILDLDQTAQRLREALNFTAHMSFRGAIILFINRSHNTTHLVETMARECGQYSHCREWKSDAFYDSTNYYGAVTRLPDLCIFLNTMNNVFETHPAVTDSAKLLIPTIGVVDTNSDPTLITYPIPANDDTYQTIHLFCHLFKQAILLGKEKRKQLIDSKGRGLRNKS</sequence>
<organism evidence="9">
    <name type="scientific">Oppiella nova</name>
    <dbReference type="NCBI Taxonomy" id="334625"/>
    <lineage>
        <taxon>Eukaryota</taxon>
        <taxon>Metazoa</taxon>
        <taxon>Ecdysozoa</taxon>
        <taxon>Arthropoda</taxon>
        <taxon>Chelicerata</taxon>
        <taxon>Arachnida</taxon>
        <taxon>Acari</taxon>
        <taxon>Acariformes</taxon>
        <taxon>Sarcoptiformes</taxon>
        <taxon>Oribatida</taxon>
        <taxon>Brachypylina</taxon>
        <taxon>Oppioidea</taxon>
        <taxon>Oppiidae</taxon>
        <taxon>Oppiella</taxon>
    </lineage>
</organism>
<dbReference type="GO" id="GO:0005763">
    <property type="term" value="C:mitochondrial small ribosomal subunit"/>
    <property type="evidence" value="ECO:0007669"/>
    <property type="project" value="UniProtKB-ARBA"/>
</dbReference>
<evidence type="ECO:0000256" key="4">
    <source>
        <dbReference type="ARBA" id="ARBA00023128"/>
    </source>
</evidence>
<dbReference type="FunFam" id="3.40.50.10490:FF:000026">
    <property type="entry name" value="28S ribosomal protein S2, mitochondrial"/>
    <property type="match status" value="1"/>
</dbReference>
<dbReference type="PRINTS" id="PR00395">
    <property type="entry name" value="RIBOSOMALS2"/>
</dbReference>
<keyword evidence="10" id="KW-1185">Reference proteome</keyword>
<dbReference type="HAMAP" id="MF_00291_B">
    <property type="entry name" value="Ribosomal_uS2_B"/>
    <property type="match status" value="1"/>
</dbReference>
<dbReference type="InterPro" id="IPR005706">
    <property type="entry name" value="Ribosomal_uS2_bac/mit/plastid"/>
</dbReference>
<dbReference type="GO" id="GO:0003735">
    <property type="term" value="F:structural constituent of ribosome"/>
    <property type="evidence" value="ECO:0007669"/>
    <property type="project" value="InterPro"/>
</dbReference>
<keyword evidence="4" id="KW-0496">Mitochondrion</keyword>
<evidence type="ECO:0000256" key="6">
    <source>
        <dbReference type="ARBA" id="ARBA00059792"/>
    </source>
</evidence>
<dbReference type="PANTHER" id="PTHR12534">
    <property type="entry name" value="30S RIBOSOMAL PROTEIN S2 PROKARYOTIC AND ORGANELLAR"/>
    <property type="match status" value="1"/>
</dbReference>
<comment type="similarity">
    <text evidence="2">Belongs to the universal ribosomal protein uS2 family.</text>
</comment>
<proteinExistence type="inferred from homology"/>
<dbReference type="OrthoDB" id="2320368at2759"/>
<dbReference type="GO" id="GO:0005743">
    <property type="term" value="C:mitochondrial inner membrane"/>
    <property type="evidence" value="ECO:0007669"/>
    <property type="project" value="UniProtKB-ARBA"/>
</dbReference>
<dbReference type="EMBL" id="OC916050">
    <property type="protein sequence ID" value="CAD7642963.1"/>
    <property type="molecule type" value="Genomic_DNA"/>
</dbReference>
<keyword evidence="3" id="KW-0689">Ribosomal protein</keyword>
<name>A0A7R9QEJ5_9ACAR</name>
<comment type="function">
    <text evidence="6">Required for mitoribosome formation and stability, and mitochondrial translation.</text>
</comment>
<evidence type="ECO:0000256" key="8">
    <source>
        <dbReference type="ARBA" id="ARBA00083109"/>
    </source>
</evidence>
<evidence type="ECO:0000256" key="7">
    <source>
        <dbReference type="ARBA" id="ARBA00071390"/>
    </source>
</evidence>
<accession>A0A7R9QEJ5</accession>
<evidence type="ECO:0000313" key="10">
    <source>
        <dbReference type="Proteomes" id="UP000728032"/>
    </source>
</evidence>
<dbReference type="AlphaFoldDB" id="A0A7R9QEJ5"/>
<reference evidence="9" key="1">
    <citation type="submission" date="2020-11" db="EMBL/GenBank/DDBJ databases">
        <authorList>
            <person name="Tran Van P."/>
        </authorList>
    </citation>
    <scope>NUCLEOTIDE SEQUENCE</scope>
</reference>
<gene>
    <name evidence="9" type="ORF">ONB1V03_LOCUS3881</name>
</gene>
<evidence type="ECO:0000256" key="1">
    <source>
        <dbReference type="ARBA" id="ARBA00004173"/>
    </source>
</evidence>
<dbReference type="EMBL" id="CAJPVJ010001225">
    <property type="protein sequence ID" value="CAG2164325.1"/>
    <property type="molecule type" value="Genomic_DNA"/>
</dbReference>
<dbReference type="PROSITE" id="PS00962">
    <property type="entry name" value="RIBOSOMAL_S2_1"/>
    <property type="match status" value="1"/>
</dbReference>
<dbReference type="Pfam" id="PF00318">
    <property type="entry name" value="Ribosomal_S2"/>
    <property type="match status" value="2"/>
</dbReference>
<dbReference type="Proteomes" id="UP000728032">
    <property type="component" value="Unassembled WGS sequence"/>
</dbReference>
<keyword evidence="5" id="KW-0687">Ribonucleoprotein</keyword>
<dbReference type="InterPro" id="IPR018130">
    <property type="entry name" value="Ribosomal_uS2_CS"/>
</dbReference>
<dbReference type="PANTHER" id="PTHR12534:SF0">
    <property type="entry name" value="SMALL RIBOSOMAL SUBUNIT PROTEIN US2M"/>
    <property type="match status" value="1"/>
</dbReference>
<dbReference type="CDD" id="cd01425">
    <property type="entry name" value="RPS2"/>
    <property type="match status" value="1"/>
</dbReference>
<dbReference type="InterPro" id="IPR001865">
    <property type="entry name" value="Ribosomal_uS2"/>
</dbReference>